<dbReference type="Pfam" id="PF05173">
    <property type="entry name" value="DapB_C"/>
    <property type="match status" value="1"/>
</dbReference>
<feature type="binding site" evidence="13">
    <location>
        <begin position="94"/>
        <end position="96"/>
    </location>
    <ligand>
        <name>NAD(+)</name>
        <dbReference type="ChEBI" id="CHEBI:57540"/>
    </ligand>
</feature>
<keyword evidence="17" id="KW-1185">Reference proteome</keyword>
<comment type="pathway">
    <text evidence="9 13">Amino-acid biosynthesis; L-lysine biosynthesis via DAP pathway; (S)-tetrahydrodipicolinate from L-aspartate: step 4/4.</text>
</comment>
<evidence type="ECO:0000256" key="10">
    <source>
        <dbReference type="ARBA" id="ARBA00038983"/>
    </source>
</evidence>
<evidence type="ECO:0000256" key="12">
    <source>
        <dbReference type="ARBA" id="ARBA00049396"/>
    </source>
</evidence>
<dbReference type="InterPro" id="IPR022663">
    <property type="entry name" value="DapB_C"/>
</dbReference>
<dbReference type="EC" id="1.17.1.8" evidence="10 13"/>
<feature type="domain" description="Dihydrodipicolinate reductase N-terminal" evidence="14">
    <location>
        <begin position="4"/>
        <end position="122"/>
    </location>
</feature>
<dbReference type="EMBL" id="CP097119">
    <property type="protein sequence ID" value="USS88983.1"/>
    <property type="molecule type" value="Genomic_DNA"/>
</dbReference>
<dbReference type="GO" id="GO:0005829">
    <property type="term" value="C:cytosol"/>
    <property type="evidence" value="ECO:0007669"/>
    <property type="project" value="TreeGrafter"/>
</dbReference>
<gene>
    <name evidence="13 16" type="primary">dapB</name>
    <name evidence="16" type="ORF">M3M40_05710</name>
</gene>
<evidence type="ECO:0000256" key="2">
    <source>
        <dbReference type="ARBA" id="ARBA00022490"/>
    </source>
</evidence>
<feature type="binding site" evidence="13">
    <location>
        <position position="151"/>
    </location>
    <ligand>
        <name>(S)-2,3,4,5-tetrahydrodipicolinate</name>
        <dbReference type="ChEBI" id="CHEBI:16845"/>
    </ligand>
</feature>
<evidence type="ECO:0000256" key="7">
    <source>
        <dbReference type="ARBA" id="ARBA00023027"/>
    </source>
</evidence>
<comment type="subunit">
    <text evidence="13">Homotetramer.</text>
</comment>
<proteinExistence type="inferred from homology"/>
<dbReference type="InterPro" id="IPR000846">
    <property type="entry name" value="DapB_N"/>
</dbReference>
<dbReference type="GO" id="GO:0016726">
    <property type="term" value="F:oxidoreductase activity, acting on CH or CH2 groups, NAD or NADP as acceptor"/>
    <property type="evidence" value="ECO:0007669"/>
    <property type="project" value="UniProtKB-UniRule"/>
</dbReference>
<evidence type="ECO:0000256" key="4">
    <source>
        <dbReference type="ARBA" id="ARBA00022857"/>
    </source>
</evidence>
<evidence type="ECO:0000256" key="3">
    <source>
        <dbReference type="ARBA" id="ARBA00022605"/>
    </source>
</evidence>
<dbReference type="HAMAP" id="MF_00102">
    <property type="entry name" value="DapB"/>
    <property type="match status" value="1"/>
</dbReference>
<comment type="catalytic activity">
    <reaction evidence="11 13">
        <text>(S)-2,3,4,5-tetrahydrodipicolinate + NADP(+) + H2O = (2S,4S)-4-hydroxy-2,3,4,5-tetrahydrodipicolinate + NADPH + H(+)</text>
        <dbReference type="Rhea" id="RHEA:35331"/>
        <dbReference type="ChEBI" id="CHEBI:15377"/>
        <dbReference type="ChEBI" id="CHEBI:15378"/>
        <dbReference type="ChEBI" id="CHEBI:16845"/>
        <dbReference type="ChEBI" id="CHEBI:57783"/>
        <dbReference type="ChEBI" id="CHEBI:58349"/>
        <dbReference type="ChEBI" id="CHEBI:67139"/>
        <dbReference type="EC" id="1.17.1.8"/>
    </reaction>
</comment>
<accession>A0A9Q8ZTD1</accession>
<evidence type="ECO:0000256" key="9">
    <source>
        <dbReference type="ARBA" id="ARBA00037922"/>
    </source>
</evidence>
<comment type="catalytic activity">
    <reaction evidence="12 13">
        <text>(S)-2,3,4,5-tetrahydrodipicolinate + NAD(+) + H2O = (2S,4S)-4-hydroxy-2,3,4,5-tetrahydrodipicolinate + NADH + H(+)</text>
        <dbReference type="Rhea" id="RHEA:35323"/>
        <dbReference type="ChEBI" id="CHEBI:15377"/>
        <dbReference type="ChEBI" id="CHEBI:15378"/>
        <dbReference type="ChEBI" id="CHEBI:16845"/>
        <dbReference type="ChEBI" id="CHEBI:57540"/>
        <dbReference type="ChEBI" id="CHEBI:57945"/>
        <dbReference type="ChEBI" id="CHEBI:67139"/>
        <dbReference type="EC" id="1.17.1.8"/>
    </reaction>
</comment>
<dbReference type="InterPro" id="IPR022664">
    <property type="entry name" value="DapB_N_CS"/>
</dbReference>
<dbReference type="InterPro" id="IPR036291">
    <property type="entry name" value="NAD(P)-bd_dom_sf"/>
</dbReference>
<organism evidence="16 17">
    <name type="scientific">Fructilactobacillus cliffordii</name>
    <dbReference type="NCBI Taxonomy" id="2940299"/>
    <lineage>
        <taxon>Bacteria</taxon>
        <taxon>Bacillati</taxon>
        <taxon>Bacillota</taxon>
        <taxon>Bacilli</taxon>
        <taxon>Lactobacillales</taxon>
        <taxon>Lactobacillaceae</taxon>
        <taxon>Fructilactobacillus</taxon>
    </lineage>
</organism>
<comment type="similarity">
    <text evidence="1 13">Belongs to the DapB family.</text>
</comment>
<comment type="subcellular location">
    <subcellularLocation>
        <location evidence="13">Cytoplasm</location>
    </subcellularLocation>
</comment>
<name>A0A9Q8ZTD1_9LACO</name>
<dbReference type="GO" id="GO:0009089">
    <property type="term" value="P:lysine biosynthetic process via diaminopimelate"/>
    <property type="evidence" value="ECO:0007669"/>
    <property type="project" value="UniProtKB-UniRule"/>
</dbReference>
<keyword evidence="6 13" id="KW-0560">Oxidoreductase</keyword>
<feature type="active site" description="Proton donor/acceptor" evidence="13">
    <location>
        <position position="150"/>
    </location>
</feature>
<feature type="domain" description="Dihydrodipicolinate reductase C-terminal" evidence="15">
    <location>
        <begin position="127"/>
        <end position="260"/>
    </location>
</feature>
<keyword evidence="5 13" id="KW-0220">Diaminopimelate biosynthesis</keyword>
<dbReference type="SUPFAM" id="SSF55347">
    <property type="entry name" value="Glyceraldehyde-3-phosphate dehydrogenase-like, C-terminal domain"/>
    <property type="match status" value="1"/>
</dbReference>
<dbReference type="RefSeq" id="WP_252766500.1">
    <property type="nucleotide sequence ID" value="NZ_CP097119.1"/>
</dbReference>
<dbReference type="PANTHER" id="PTHR20836">
    <property type="entry name" value="DIHYDRODIPICOLINATE REDUCTASE"/>
    <property type="match status" value="1"/>
</dbReference>
<dbReference type="Gene3D" id="3.30.360.10">
    <property type="entry name" value="Dihydrodipicolinate Reductase, domain 2"/>
    <property type="match status" value="1"/>
</dbReference>
<feature type="binding site" evidence="13">
    <location>
        <begin position="9"/>
        <end position="14"/>
    </location>
    <ligand>
        <name>NAD(+)</name>
        <dbReference type="ChEBI" id="CHEBI:57540"/>
    </ligand>
</feature>
<dbReference type="GO" id="GO:0051287">
    <property type="term" value="F:NAD binding"/>
    <property type="evidence" value="ECO:0007669"/>
    <property type="project" value="UniProtKB-UniRule"/>
</dbReference>
<keyword evidence="7 13" id="KW-0520">NAD</keyword>
<reference evidence="16" key="1">
    <citation type="submission" date="2022-05" db="EMBL/GenBank/DDBJ databases">
        <authorList>
            <person name="Oliphant S.A."/>
            <person name="Watson-Haigh N.S."/>
            <person name="Sumby K.M."/>
            <person name="Gardner J.M."/>
            <person name="Jiranek V."/>
        </authorList>
    </citation>
    <scope>NUCLEOTIDE SEQUENCE</scope>
    <source>
        <strain evidence="16">KI4_B1</strain>
    </source>
</reference>
<evidence type="ECO:0000259" key="14">
    <source>
        <dbReference type="Pfam" id="PF01113"/>
    </source>
</evidence>
<keyword evidence="8 13" id="KW-0457">Lysine biosynthesis</keyword>
<keyword evidence="3 13" id="KW-0028">Amino-acid biosynthesis</keyword>
<protein>
    <recommendedName>
        <fullName evidence="10 13">4-hydroxy-tetrahydrodipicolinate reductase</fullName>
        <shortName evidence="13">HTPA reductase</shortName>
        <ecNumber evidence="10 13">1.17.1.8</ecNumber>
    </recommendedName>
</protein>
<dbReference type="PROSITE" id="PS01298">
    <property type="entry name" value="DAPB"/>
    <property type="match status" value="1"/>
</dbReference>
<feature type="binding site" evidence="13">
    <location>
        <position position="39"/>
    </location>
    <ligand>
        <name>NAD(+)</name>
        <dbReference type="ChEBI" id="CHEBI:57540"/>
    </ligand>
</feature>
<dbReference type="Gene3D" id="3.40.50.720">
    <property type="entry name" value="NAD(P)-binding Rossmann-like Domain"/>
    <property type="match status" value="1"/>
</dbReference>
<evidence type="ECO:0000256" key="1">
    <source>
        <dbReference type="ARBA" id="ARBA00006642"/>
    </source>
</evidence>
<keyword evidence="2 13" id="KW-0963">Cytoplasm</keyword>
<dbReference type="NCBIfam" id="TIGR00036">
    <property type="entry name" value="dapB"/>
    <property type="match status" value="1"/>
</dbReference>
<dbReference type="CDD" id="cd02274">
    <property type="entry name" value="DHDPR_N"/>
    <property type="match status" value="1"/>
</dbReference>
<evidence type="ECO:0000256" key="11">
    <source>
        <dbReference type="ARBA" id="ARBA00049080"/>
    </source>
</evidence>
<evidence type="ECO:0000256" key="8">
    <source>
        <dbReference type="ARBA" id="ARBA00023154"/>
    </source>
</evidence>
<dbReference type="PANTHER" id="PTHR20836:SF0">
    <property type="entry name" value="4-HYDROXY-TETRAHYDRODIPICOLINATE REDUCTASE 1, CHLOROPLASTIC-RELATED"/>
    <property type="match status" value="1"/>
</dbReference>
<keyword evidence="4 13" id="KW-0521">NADP</keyword>
<evidence type="ECO:0000313" key="16">
    <source>
        <dbReference type="EMBL" id="USS88983.1"/>
    </source>
</evidence>
<dbReference type="GO" id="GO:0019877">
    <property type="term" value="P:diaminopimelate biosynthetic process"/>
    <property type="evidence" value="ECO:0007669"/>
    <property type="project" value="UniProtKB-UniRule"/>
</dbReference>
<comment type="function">
    <text evidence="13">Catalyzes the conversion of 4-hydroxy-tetrahydrodipicolinate (HTPA) to tetrahydrodipicolinate.</text>
</comment>
<dbReference type="Proteomes" id="UP001055911">
    <property type="component" value="Chromosome"/>
</dbReference>
<feature type="active site" description="Proton donor" evidence="13">
    <location>
        <position position="154"/>
    </location>
</feature>
<evidence type="ECO:0000313" key="17">
    <source>
        <dbReference type="Proteomes" id="UP001055911"/>
    </source>
</evidence>
<evidence type="ECO:0000256" key="5">
    <source>
        <dbReference type="ARBA" id="ARBA00022915"/>
    </source>
</evidence>
<dbReference type="GO" id="GO:0008839">
    <property type="term" value="F:4-hydroxy-tetrahydrodipicolinate reductase"/>
    <property type="evidence" value="ECO:0007669"/>
    <property type="project" value="UniProtKB-UniRule"/>
</dbReference>
<evidence type="ECO:0000256" key="6">
    <source>
        <dbReference type="ARBA" id="ARBA00023002"/>
    </source>
</evidence>
<evidence type="ECO:0000259" key="15">
    <source>
        <dbReference type="Pfam" id="PF05173"/>
    </source>
</evidence>
<feature type="binding site" evidence="13">
    <location>
        <begin position="160"/>
        <end position="161"/>
    </location>
    <ligand>
        <name>(S)-2,3,4,5-tetrahydrodipicolinate</name>
        <dbReference type="ChEBI" id="CHEBI:16845"/>
    </ligand>
</feature>
<evidence type="ECO:0000256" key="13">
    <source>
        <dbReference type="HAMAP-Rule" id="MF_00102"/>
    </source>
</evidence>
<dbReference type="PIRSF" id="PIRSF000161">
    <property type="entry name" value="DHPR"/>
    <property type="match status" value="1"/>
</dbReference>
<dbReference type="AlphaFoldDB" id="A0A9Q8ZTD1"/>
<comment type="caution">
    <text evidence="13">Lacks conserved residue(s) required for the propagation of feature annotation.</text>
</comment>
<dbReference type="InterPro" id="IPR023940">
    <property type="entry name" value="DHDPR_bac"/>
</dbReference>
<dbReference type="FunFam" id="3.30.360.10:FF:000009">
    <property type="entry name" value="4-hydroxy-tetrahydrodipicolinate reductase"/>
    <property type="match status" value="1"/>
</dbReference>
<sequence length="260" mass="28025">MPTTVLVAGFRGSMGQKATAMIKRDPELELAAVYSPHLETTDPAAYELPATTQVFNQLSAMDTRAQVWVDFSTPAGAFENARFALEHGMTPIIGTSGLSDDQVAQLTQLAKEQHQVGLLVPNFGLSAVLLMQFAKQAAQYFPDAEIIEMHHADKKDSPSGTAVNTAKMIAAGRKQAPETVENPVETIPGARGANYDDVPIHAVRLPGYVAHEQVLFGGPGEALTIRQDSFDRESFMHGLNIAIKQVNRLTGFAVGLENVL</sequence>
<feature type="binding site" evidence="13">
    <location>
        <begin position="120"/>
        <end position="123"/>
    </location>
    <ligand>
        <name>NAD(+)</name>
        <dbReference type="ChEBI" id="CHEBI:57540"/>
    </ligand>
</feature>
<comment type="caution">
    <text evidence="13">Was originally thought to be a dihydrodipicolinate reductase (DHDPR), catalyzing the conversion of dihydrodipicolinate to tetrahydrodipicolinate. However, it was shown in E.coli that the substrate of the enzymatic reaction is not dihydrodipicolinate (DHDP) but in fact (2S,4S)-4-hydroxy-2,3,4,5-tetrahydrodipicolinic acid (HTPA), the product released by the DapA-catalyzed reaction.</text>
</comment>
<dbReference type="SUPFAM" id="SSF51735">
    <property type="entry name" value="NAD(P)-binding Rossmann-fold domains"/>
    <property type="match status" value="1"/>
</dbReference>
<dbReference type="Pfam" id="PF01113">
    <property type="entry name" value="DapB_N"/>
    <property type="match status" value="1"/>
</dbReference>
<dbReference type="GO" id="GO:0050661">
    <property type="term" value="F:NADP binding"/>
    <property type="evidence" value="ECO:0007669"/>
    <property type="project" value="UniProtKB-UniRule"/>
</dbReference>